<evidence type="ECO:0008006" key="3">
    <source>
        <dbReference type="Google" id="ProtNLM"/>
    </source>
</evidence>
<evidence type="ECO:0000313" key="2">
    <source>
        <dbReference type="Proteomes" id="UP000029121"/>
    </source>
</evidence>
<feature type="non-terminal residue" evidence="1">
    <location>
        <position position="253"/>
    </location>
</feature>
<gene>
    <name evidence="1" type="ORF">CARUB_v10002430mg</name>
</gene>
<dbReference type="EMBL" id="KB870810">
    <property type="protein sequence ID" value="EOA19519.1"/>
    <property type="molecule type" value="Genomic_DNA"/>
</dbReference>
<feature type="non-terminal residue" evidence="1">
    <location>
        <position position="1"/>
    </location>
</feature>
<name>R0GRN4_9BRAS</name>
<protein>
    <recommendedName>
        <fullName evidence="3">DUF1985 domain-containing protein</fullName>
    </recommendedName>
</protein>
<dbReference type="Proteomes" id="UP000029121">
    <property type="component" value="Unassembled WGS sequence"/>
</dbReference>
<keyword evidence="2" id="KW-1185">Reference proteome</keyword>
<organism evidence="1 2">
    <name type="scientific">Capsella rubella</name>
    <dbReference type="NCBI Taxonomy" id="81985"/>
    <lineage>
        <taxon>Eukaryota</taxon>
        <taxon>Viridiplantae</taxon>
        <taxon>Streptophyta</taxon>
        <taxon>Embryophyta</taxon>
        <taxon>Tracheophyta</taxon>
        <taxon>Spermatophyta</taxon>
        <taxon>Magnoliopsida</taxon>
        <taxon>eudicotyledons</taxon>
        <taxon>Gunneridae</taxon>
        <taxon>Pentapetalae</taxon>
        <taxon>rosids</taxon>
        <taxon>malvids</taxon>
        <taxon>Brassicales</taxon>
        <taxon>Brassicaceae</taxon>
        <taxon>Camelineae</taxon>
        <taxon>Capsella</taxon>
    </lineage>
</organism>
<dbReference type="AlphaFoldDB" id="R0GRN4"/>
<proteinExistence type="predicted"/>
<reference evidence="2" key="1">
    <citation type="journal article" date="2013" name="Nat. Genet.">
        <title>The Capsella rubella genome and the genomic consequences of rapid mating system evolution.</title>
        <authorList>
            <person name="Slotte T."/>
            <person name="Hazzouri K.M."/>
            <person name="Agren J.A."/>
            <person name="Koenig D."/>
            <person name="Maumus F."/>
            <person name="Guo Y.L."/>
            <person name="Steige K."/>
            <person name="Platts A.E."/>
            <person name="Escobar J.S."/>
            <person name="Newman L.K."/>
            <person name="Wang W."/>
            <person name="Mandakova T."/>
            <person name="Vello E."/>
            <person name="Smith L.M."/>
            <person name="Henz S.R."/>
            <person name="Steffen J."/>
            <person name="Takuno S."/>
            <person name="Brandvain Y."/>
            <person name="Coop G."/>
            <person name="Andolfatto P."/>
            <person name="Hu T.T."/>
            <person name="Blanchette M."/>
            <person name="Clark R.M."/>
            <person name="Quesneville H."/>
            <person name="Nordborg M."/>
            <person name="Gaut B.S."/>
            <person name="Lysak M.A."/>
            <person name="Jenkins J."/>
            <person name="Grimwood J."/>
            <person name="Chapman J."/>
            <person name="Prochnik S."/>
            <person name="Shu S."/>
            <person name="Rokhsar D."/>
            <person name="Schmutz J."/>
            <person name="Weigel D."/>
            <person name="Wright S.I."/>
        </authorList>
    </citation>
    <scope>NUCLEOTIDE SEQUENCE [LARGE SCALE GENOMIC DNA]</scope>
    <source>
        <strain evidence="2">cv. Monte Gargano</strain>
    </source>
</reference>
<sequence length="253" mass="28817">DLDENFCLSMLILIGAKFFQRYKGNKFPAKNLKKAQDIEVIINHPWGRDAYSVLLTSIKKNVPSNLVKSKYDLHAYLLALQLWILESMPLLQSSFSTVSVIEHPQALLCETYTHIDSPTIAQVENIEALKHLKVISILPSILGDEEDFVALEDNHDQDLSFLLEVLNKGYKLSVEDWTKRSLDNGAVMEEITTISYQLRNKQTLKPSSSGESIMDKLDNLYKIVQEGFTTTNSRLYKIEEHLRISKAANTDDQ</sequence>
<evidence type="ECO:0000313" key="1">
    <source>
        <dbReference type="EMBL" id="EOA19519.1"/>
    </source>
</evidence>
<accession>R0GRN4</accession>